<comment type="caution">
    <text evidence="1">The sequence shown here is derived from an EMBL/GenBank/DDBJ whole genome shotgun (WGS) entry which is preliminary data.</text>
</comment>
<evidence type="ECO:0000313" key="2">
    <source>
        <dbReference type="EMBL" id="GBN42983.1"/>
    </source>
</evidence>
<protein>
    <submittedName>
        <fullName evidence="1">Uncharacterized protein</fullName>
    </submittedName>
</protein>
<name>A0A4Y2NXC0_ARAVE</name>
<evidence type="ECO:0000313" key="1">
    <source>
        <dbReference type="EMBL" id="GBN42920.1"/>
    </source>
</evidence>
<evidence type="ECO:0000313" key="4">
    <source>
        <dbReference type="Proteomes" id="UP000499080"/>
    </source>
</evidence>
<sequence>MVSASGPKGSKLGLRSTVYVGLMHALSRTEWVKRPPAGVVRKFGGRECQLRCYPRPLTTVENYEVSPKIALVLLRNGRLIYLNLN</sequence>
<dbReference type="Proteomes" id="UP000499080">
    <property type="component" value="Unassembled WGS sequence"/>
</dbReference>
<accession>A0A4Y2NXC0</accession>
<keyword evidence="4" id="KW-1185">Reference proteome</keyword>
<dbReference type="EMBL" id="BGPR01009899">
    <property type="protein sequence ID" value="GBN42983.1"/>
    <property type="molecule type" value="Genomic_DNA"/>
</dbReference>
<dbReference type="EMBL" id="BGPR01009927">
    <property type="protein sequence ID" value="GBN43175.1"/>
    <property type="molecule type" value="Genomic_DNA"/>
</dbReference>
<dbReference type="EMBL" id="BGPR01009889">
    <property type="protein sequence ID" value="GBN42920.1"/>
    <property type="molecule type" value="Genomic_DNA"/>
</dbReference>
<gene>
    <name evidence="2" type="ORF">AVEN_120606_2</name>
    <name evidence="3" type="ORF">AVEN_138896_2</name>
    <name evidence="1" type="ORF">AVEN_181592_2</name>
</gene>
<organism evidence="1 4">
    <name type="scientific">Araneus ventricosus</name>
    <name type="common">Orbweaver spider</name>
    <name type="synonym">Epeira ventricosa</name>
    <dbReference type="NCBI Taxonomy" id="182803"/>
    <lineage>
        <taxon>Eukaryota</taxon>
        <taxon>Metazoa</taxon>
        <taxon>Ecdysozoa</taxon>
        <taxon>Arthropoda</taxon>
        <taxon>Chelicerata</taxon>
        <taxon>Arachnida</taxon>
        <taxon>Araneae</taxon>
        <taxon>Araneomorphae</taxon>
        <taxon>Entelegynae</taxon>
        <taxon>Araneoidea</taxon>
        <taxon>Araneidae</taxon>
        <taxon>Araneus</taxon>
    </lineage>
</organism>
<reference evidence="1 4" key="1">
    <citation type="journal article" date="2019" name="Sci. Rep.">
        <title>Orb-weaving spider Araneus ventricosus genome elucidates the spidroin gene catalogue.</title>
        <authorList>
            <person name="Kono N."/>
            <person name="Nakamura H."/>
            <person name="Ohtoshi R."/>
            <person name="Moran D.A.P."/>
            <person name="Shinohara A."/>
            <person name="Yoshida Y."/>
            <person name="Fujiwara M."/>
            <person name="Mori M."/>
            <person name="Tomita M."/>
            <person name="Arakawa K."/>
        </authorList>
    </citation>
    <scope>NUCLEOTIDE SEQUENCE [LARGE SCALE GENOMIC DNA]</scope>
</reference>
<dbReference type="AlphaFoldDB" id="A0A4Y2NXC0"/>
<proteinExistence type="predicted"/>
<evidence type="ECO:0000313" key="3">
    <source>
        <dbReference type="EMBL" id="GBN43175.1"/>
    </source>
</evidence>